<proteinExistence type="predicted"/>
<dbReference type="Gene3D" id="3.40.30.10">
    <property type="entry name" value="Glutaredoxin"/>
    <property type="match status" value="1"/>
</dbReference>
<comment type="caution">
    <text evidence="1">The sequence shown here is derived from an EMBL/GenBank/DDBJ whole genome shotgun (WGS) entry which is preliminary data.</text>
</comment>
<reference evidence="1 2" key="1">
    <citation type="submission" date="2022-11" db="EMBL/GenBank/DDBJ databases">
        <title>Viruses from the air-sea interface of a natural surface slick.</title>
        <authorList>
            <person name="Rahlff J."/>
            <person name="Holmfeldt K."/>
        </authorList>
    </citation>
    <scope>NUCLEOTIDE SEQUENCE [LARGE SCALE GENOMIC DNA]</scope>
    <source>
        <strain evidence="1 2">SMS4</strain>
    </source>
</reference>
<dbReference type="Proteomes" id="UP001231109">
    <property type="component" value="Unassembled WGS sequence"/>
</dbReference>
<organism evidence="1 2">
    <name type="scientific">Rheinheimera baltica</name>
    <dbReference type="NCBI Taxonomy" id="67576"/>
    <lineage>
        <taxon>Bacteria</taxon>
        <taxon>Pseudomonadati</taxon>
        <taxon>Pseudomonadota</taxon>
        <taxon>Gammaproteobacteria</taxon>
        <taxon>Chromatiales</taxon>
        <taxon>Chromatiaceae</taxon>
        <taxon>Rheinheimera</taxon>
    </lineage>
</organism>
<dbReference type="RefSeq" id="WP_305977225.1">
    <property type="nucleotide sequence ID" value="NZ_JAPJDZ010000089.1"/>
</dbReference>
<dbReference type="SUPFAM" id="SSF52833">
    <property type="entry name" value="Thioredoxin-like"/>
    <property type="match status" value="1"/>
</dbReference>
<dbReference type="InterPro" id="IPR036249">
    <property type="entry name" value="Thioredoxin-like_sf"/>
</dbReference>
<gene>
    <name evidence="1" type="ORF">ORJ04_19005</name>
</gene>
<accession>A0ABT9I3S7</accession>
<name>A0ABT9I3S7_9GAMM</name>
<sequence length="189" mass="20815">MTEVQLLSALVCCLALLLGLNLKLTYALYQRVRYLPGFTRVPEPLAIGTALPVVLGKALLNAEVSPVWQHGRPTALLLLASRCAKCKTKLSELPELLLLASGAGLEIKLITNESARPYRRFLAHAELASHCLMVRQSDYVQLNPQQMSPAYLFIDQQGQVEATGLIGDENWQLLCEQLKGFTDVEQSVA</sequence>
<evidence type="ECO:0000313" key="2">
    <source>
        <dbReference type="Proteomes" id="UP001231109"/>
    </source>
</evidence>
<evidence type="ECO:0000313" key="1">
    <source>
        <dbReference type="EMBL" id="MDP5138042.1"/>
    </source>
</evidence>
<evidence type="ECO:0008006" key="3">
    <source>
        <dbReference type="Google" id="ProtNLM"/>
    </source>
</evidence>
<dbReference type="EMBL" id="JAPJDZ010000089">
    <property type="protein sequence ID" value="MDP5138042.1"/>
    <property type="molecule type" value="Genomic_DNA"/>
</dbReference>
<keyword evidence="2" id="KW-1185">Reference proteome</keyword>
<protein>
    <recommendedName>
        <fullName evidence="3">Methylamine utilization protein MauD</fullName>
    </recommendedName>
</protein>